<proteinExistence type="predicted"/>
<evidence type="ECO:0000313" key="1">
    <source>
        <dbReference type="EMBL" id="KAH3838470.1"/>
    </source>
</evidence>
<sequence>MMTYLIKQVASSPVVLADWKIPGKLEEENEDVVAKRQYLACHQNHLSKHVPVTHNDEH</sequence>
<dbReference type="EMBL" id="JAIWYP010000004">
    <property type="protein sequence ID" value="KAH3838470.1"/>
    <property type="molecule type" value="Genomic_DNA"/>
</dbReference>
<dbReference type="AlphaFoldDB" id="A0A9D4QQD2"/>
<gene>
    <name evidence="1" type="ORF">DPMN_111880</name>
</gene>
<protein>
    <submittedName>
        <fullName evidence="1">Uncharacterized protein</fullName>
    </submittedName>
</protein>
<reference evidence="1" key="2">
    <citation type="submission" date="2020-11" db="EMBL/GenBank/DDBJ databases">
        <authorList>
            <person name="McCartney M.A."/>
            <person name="Auch B."/>
            <person name="Kono T."/>
            <person name="Mallez S."/>
            <person name="Becker A."/>
            <person name="Gohl D.M."/>
            <person name="Silverstein K.A.T."/>
            <person name="Koren S."/>
            <person name="Bechman K.B."/>
            <person name="Herman A."/>
            <person name="Abrahante J.E."/>
            <person name="Garbe J."/>
        </authorList>
    </citation>
    <scope>NUCLEOTIDE SEQUENCE</scope>
    <source>
        <strain evidence="1">Duluth1</strain>
        <tissue evidence="1">Whole animal</tissue>
    </source>
</reference>
<evidence type="ECO:0000313" key="2">
    <source>
        <dbReference type="Proteomes" id="UP000828390"/>
    </source>
</evidence>
<name>A0A9D4QQD2_DREPO</name>
<dbReference type="Proteomes" id="UP000828390">
    <property type="component" value="Unassembled WGS sequence"/>
</dbReference>
<keyword evidence="2" id="KW-1185">Reference proteome</keyword>
<reference evidence="1" key="1">
    <citation type="journal article" date="2019" name="bioRxiv">
        <title>The Genome of the Zebra Mussel, Dreissena polymorpha: A Resource for Invasive Species Research.</title>
        <authorList>
            <person name="McCartney M.A."/>
            <person name="Auch B."/>
            <person name="Kono T."/>
            <person name="Mallez S."/>
            <person name="Zhang Y."/>
            <person name="Obille A."/>
            <person name="Becker A."/>
            <person name="Abrahante J.E."/>
            <person name="Garbe J."/>
            <person name="Badalamenti J.P."/>
            <person name="Herman A."/>
            <person name="Mangelson H."/>
            <person name="Liachko I."/>
            <person name="Sullivan S."/>
            <person name="Sone E.D."/>
            <person name="Koren S."/>
            <person name="Silverstein K.A.T."/>
            <person name="Beckman K.B."/>
            <person name="Gohl D.M."/>
        </authorList>
    </citation>
    <scope>NUCLEOTIDE SEQUENCE</scope>
    <source>
        <strain evidence="1">Duluth1</strain>
        <tissue evidence="1">Whole animal</tissue>
    </source>
</reference>
<organism evidence="1 2">
    <name type="scientific">Dreissena polymorpha</name>
    <name type="common">Zebra mussel</name>
    <name type="synonym">Mytilus polymorpha</name>
    <dbReference type="NCBI Taxonomy" id="45954"/>
    <lineage>
        <taxon>Eukaryota</taxon>
        <taxon>Metazoa</taxon>
        <taxon>Spiralia</taxon>
        <taxon>Lophotrochozoa</taxon>
        <taxon>Mollusca</taxon>
        <taxon>Bivalvia</taxon>
        <taxon>Autobranchia</taxon>
        <taxon>Heteroconchia</taxon>
        <taxon>Euheterodonta</taxon>
        <taxon>Imparidentia</taxon>
        <taxon>Neoheterodontei</taxon>
        <taxon>Myida</taxon>
        <taxon>Dreissenoidea</taxon>
        <taxon>Dreissenidae</taxon>
        <taxon>Dreissena</taxon>
    </lineage>
</organism>
<comment type="caution">
    <text evidence="1">The sequence shown here is derived from an EMBL/GenBank/DDBJ whole genome shotgun (WGS) entry which is preliminary data.</text>
</comment>
<accession>A0A9D4QQD2</accession>